<dbReference type="InterPro" id="IPR027417">
    <property type="entry name" value="P-loop_NTPase"/>
</dbReference>
<dbReference type="Proteomes" id="UP000017836">
    <property type="component" value="Unassembled WGS sequence"/>
</dbReference>
<organism evidence="3 4">
    <name type="scientific">Amborella trichopoda</name>
    <dbReference type="NCBI Taxonomy" id="13333"/>
    <lineage>
        <taxon>Eukaryota</taxon>
        <taxon>Viridiplantae</taxon>
        <taxon>Streptophyta</taxon>
        <taxon>Embryophyta</taxon>
        <taxon>Tracheophyta</taxon>
        <taxon>Spermatophyta</taxon>
        <taxon>Magnoliopsida</taxon>
        <taxon>Amborellales</taxon>
        <taxon>Amborellaceae</taxon>
        <taxon>Amborella</taxon>
    </lineage>
</organism>
<keyword evidence="1" id="KW-0732">Signal</keyword>
<dbReference type="SUPFAM" id="SSF52540">
    <property type="entry name" value="P-loop containing nucleoside triphosphate hydrolases"/>
    <property type="match status" value="1"/>
</dbReference>
<keyword evidence="4" id="KW-1185">Reference proteome</keyword>
<dbReference type="GO" id="GO:0005524">
    <property type="term" value="F:ATP binding"/>
    <property type="evidence" value="ECO:0007669"/>
    <property type="project" value="InterPro"/>
</dbReference>
<dbReference type="eggNOG" id="KOG2702">
    <property type="taxonomic scope" value="Eukaryota"/>
</dbReference>
<accession>W1P1A7</accession>
<feature type="chain" id="PRO_5004808019" description="Phosphoribulokinase/uridine kinase domain-containing protein" evidence="1">
    <location>
        <begin position="18"/>
        <end position="354"/>
    </location>
</feature>
<dbReference type="GO" id="GO:0005737">
    <property type="term" value="C:cytoplasm"/>
    <property type="evidence" value="ECO:0000318"/>
    <property type="project" value="GO_Central"/>
</dbReference>
<dbReference type="AlphaFoldDB" id="W1P1A7"/>
<sequence length="354" mass="39902">MGKLVLIALLYSRAAECSKRYASSNSKMEVALVSRSATRWPIACNRFQEESPCFDLSSSTGNLSYVKSTRAQWPRASPPFSLHVKETPLMRGQNGYLDRKRDPFKVFSSRTQEMTLLEARSMDEIYAALAERLLPSAATLSNPCSKYIVGVAGSPGSGKSTIASEVVDRLNKLWLQKAPRMDLLVEPTDVAIVVPMDGFHLYRSQLDAMEDPMEAHARRGAPWTFNPSRLLKCLNTLRREGSVYVPSFEHGVGDPIEDAVFVSPMHKIVIVEGNYLFLQDGVWKEISSLFDEKWFVDVDIDVAMRRVLKRHILKGKAPDVAKWRVEYNDRPNAELIAKTKTYADIIIRSVELDN</sequence>
<dbReference type="STRING" id="13333.W1P1A7"/>
<feature type="domain" description="Phosphoribulokinase/uridine kinase" evidence="2">
    <location>
        <begin position="148"/>
        <end position="351"/>
    </location>
</feature>
<feature type="signal peptide" evidence="1">
    <location>
        <begin position="1"/>
        <end position="17"/>
    </location>
</feature>
<dbReference type="PANTHER" id="PTHR10285">
    <property type="entry name" value="URIDINE KINASE"/>
    <property type="match status" value="1"/>
</dbReference>
<dbReference type="Gramene" id="ERN01434">
    <property type="protein sequence ID" value="ERN01434"/>
    <property type="gene ID" value="AMTR_s00002p00266630"/>
</dbReference>
<proteinExistence type="predicted"/>
<dbReference type="HOGENOM" id="CLU_067202_0_0_1"/>
<dbReference type="GO" id="GO:0016301">
    <property type="term" value="F:kinase activity"/>
    <property type="evidence" value="ECO:0007669"/>
    <property type="project" value="InterPro"/>
</dbReference>
<dbReference type="Pfam" id="PF00485">
    <property type="entry name" value="PRK"/>
    <property type="match status" value="1"/>
</dbReference>
<name>W1P1A7_AMBTC</name>
<evidence type="ECO:0000313" key="4">
    <source>
        <dbReference type="Proteomes" id="UP000017836"/>
    </source>
</evidence>
<dbReference type="Gene3D" id="3.40.50.300">
    <property type="entry name" value="P-loop containing nucleotide triphosphate hydrolases"/>
    <property type="match status" value="1"/>
</dbReference>
<evidence type="ECO:0000313" key="3">
    <source>
        <dbReference type="EMBL" id="ERN01434.1"/>
    </source>
</evidence>
<dbReference type="PRINTS" id="PR00988">
    <property type="entry name" value="URIDINKINASE"/>
</dbReference>
<dbReference type="InterPro" id="IPR006083">
    <property type="entry name" value="PRK/URK"/>
</dbReference>
<reference evidence="4" key="1">
    <citation type="journal article" date="2013" name="Science">
        <title>The Amborella genome and the evolution of flowering plants.</title>
        <authorList>
            <consortium name="Amborella Genome Project"/>
        </authorList>
    </citation>
    <scope>NUCLEOTIDE SEQUENCE [LARGE SCALE GENOMIC DNA]</scope>
</reference>
<dbReference type="EMBL" id="KI394767">
    <property type="protein sequence ID" value="ERN01434.1"/>
    <property type="molecule type" value="Genomic_DNA"/>
</dbReference>
<evidence type="ECO:0000259" key="2">
    <source>
        <dbReference type="Pfam" id="PF00485"/>
    </source>
</evidence>
<protein>
    <recommendedName>
        <fullName evidence="2">Phosphoribulokinase/uridine kinase domain-containing protein</fullName>
    </recommendedName>
</protein>
<evidence type="ECO:0000256" key="1">
    <source>
        <dbReference type="SAM" id="SignalP"/>
    </source>
</evidence>
<dbReference type="OMA" id="EVWFVEV"/>
<gene>
    <name evidence="3" type="ORF">AMTR_s00002p00266630</name>
</gene>